<name>A0A521E3S5_9RHOB</name>
<gene>
    <name evidence="1" type="ORF">SAMN06265221_11127</name>
</gene>
<sequence>MAGDALIGATGFVGGNLRLKRHFSAFFNSSNITESAGVTFDTVVCAAAPGSMVEANRAPQNDTARIDQIMGHLSRIKAKKLVLISTIATLKDFGHGQDEGTTAYEEDLAYGRNRRRLEAFCAENFDRHLILRLPALFGHGLRKNMLFDLMNPLPSMLTHQRRDALAAALEPATAARLMSFYRFDDVTTMWHLDRNAVDASDDRQQLGAAVKAAGFEALRFTNPASQFQFFDLSQLSDVIDNAMDAGLSLLHLAPEPLQAQTVVAALRGEQMPESTARIHREDMQTRHASLFGQSGRYTASAEQVLAGLKQFLAAGG</sequence>
<proteinExistence type="predicted"/>
<evidence type="ECO:0000313" key="2">
    <source>
        <dbReference type="Proteomes" id="UP000319014"/>
    </source>
</evidence>
<dbReference type="InterPro" id="IPR036291">
    <property type="entry name" value="NAD(P)-bd_dom_sf"/>
</dbReference>
<dbReference type="EMBL" id="FXTK01000011">
    <property type="protein sequence ID" value="SMO78495.1"/>
    <property type="molecule type" value="Genomic_DNA"/>
</dbReference>
<evidence type="ECO:0008006" key="3">
    <source>
        <dbReference type="Google" id="ProtNLM"/>
    </source>
</evidence>
<accession>A0A521E3S5</accession>
<dbReference type="SUPFAM" id="SSF51735">
    <property type="entry name" value="NAD(P)-binding Rossmann-fold domains"/>
    <property type="match status" value="1"/>
</dbReference>
<dbReference type="OrthoDB" id="9812470at2"/>
<dbReference type="Gene3D" id="3.40.50.720">
    <property type="entry name" value="NAD(P)-binding Rossmann-like Domain"/>
    <property type="match status" value="1"/>
</dbReference>
<reference evidence="1 2" key="1">
    <citation type="submission" date="2017-05" db="EMBL/GenBank/DDBJ databases">
        <authorList>
            <person name="Varghese N."/>
            <person name="Submissions S."/>
        </authorList>
    </citation>
    <scope>NUCLEOTIDE SEQUENCE [LARGE SCALE GENOMIC DNA]</scope>
    <source>
        <strain evidence="1 2">DSM 100094</strain>
    </source>
</reference>
<dbReference type="Proteomes" id="UP000319014">
    <property type="component" value="Unassembled WGS sequence"/>
</dbReference>
<evidence type="ECO:0000313" key="1">
    <source>
        <dbReference type="EMBL" id="SMO78495.1"/>
    </source>
</evidence>
<organism evidence="1 2">
    <name type="scientific">Paracoccus laeviglucosivorans</name>
    <dbReference type="NCBI Taxonomy" id="1197861"/>
    <lineage>
        <taxon>Bacteria</taxon>
        <taxon>Pseudomonadati</taxon>
        <taxon>Pseudomonadota</taxon>
        <taxon>Alphaproteobacteria</taxon>
        <taxon>Rhodobacterales</taxon>
        <taxon>Paracoccaceae</taxon>
        <taxon>Paracoccus</taxon>
    </lineage>
</organism>
<protein>
    <recommendedName>
        <fullName evidence="3">Nucleoside-diphosphate-sugar epimerase</fullName>
    </recommendedName>
</protein>
<keyword evidence="2" id="KW-1185">Reference proteome</keyword>
<dbReference type="AlphaFoldDB" id="A0A521E3S5"/>